<dbReference type="Pfam" id="PF04480">
    <property type="entry name" value="DUF559"/>
    <property type="match status" value="1"/>
</dbReference>
<evidence type="ECO:0000313" key="2">
    <source>
        <dbReference type="EMBL" id="NYF97527.1"/>
    </source>
</evidence>
<keyword evidence="3" id="KW-1185">Reference proteome</keyword>
<dbReference type="RefSeq" id="WP_185990449.1">
    <property type="nucleotide sequence ID" value="NZ_JACCAE010000001.1"/>
</dbReference>
<comment type="caution">
    <text evidence="2">The sequence shown here is derived from an EMBL/GenBank/DDBJ whole genome shotgun (WGS) entry which is preliminary data.</text>
</comment>
<protein>
    <recommendedName>
        <fullName evidence="1">DUF559 domain-containing protein</fullName>
    </recommendedName>
</protein>
<name>A0A852VK96_9MICO</name>
<reference evidence="2 3" key="1">
    <citation type="submission" date="2020-07" db="EMBL/GenBank/DDBJ databases">
        <title>Sequencing the genomes of 1000 actinobacteria strains.</title>
        <authorList>
            <person name="Klenk H.-P."/>
        </authorList>
    </citation>
    <scope>NUCLEOTIDE SEQUENCE [LARGE SCALE GENOMIC DNA]</scope>
    <source>
        <strain evidence="2 3">DSM 26154</strain>
    </source>
</reference>
<dbReference type="InterPro" id="IPR007569">
    <property type="entry name" value="DUF559"/>
</dbReference>
<accession>A0A852VK96</accession>
<dbReference type="AlphaFoldDB" id="A0A852VK96"/>
<dbReference type="EMBL" id="JACCAE010000001">
    <property type="protein sequence ID" value="NYF97527.1"/>
    <property type="molecule type" value="Genomic_DNA"/>
</dbReference>
<evidence type="ECO:0000313" key="3">
    <source>
        <dbReference type="Proteomes" id="UP000554054"/>
    </source>
</evidence>
<evidence type="ECO:0000259" key="1">
    <source>
        <dbReference type="Pfam" id="PF04480"/>
    </source>
</evidence>
<dbReference type="Proteomes" id="UP000554054">
    <property type="component" value="Unassembled WGS sequence"/>
</dbReference>
<gene>
    <name evidence="2" type="ORF">BJY20_000919</name>
</gene>
<organism evidence="2 3">
    <name type="scientific">Janibacter cremeus</name>
    <dbReference type="NCBI Taxonomy" id="1285192"/>
    <lineage>
        <taxon>Bacteria</taxon>
        <taxon>Bacillati</taxon>
        <taxon>Actinomycetota</taxon>
        <taxon>Actinomycetes</taxon>
        <taxon>Micrococcales</taxon>
        <taxon>Intrasporangiaceae</taxon>
        <taxon>Janibacter</taxon>
    </lineage>
</organism>
<sequence>MDQRIATVMTGFGGVAAASALHLRGIRAREITRAVRAGDLVRVRRNALVDGATWRKAAPWERHALRARAVAASFPRDAPLALTHHSALAVWGIALYGVDDRVHLTSTDGRRGRNDDRVSFHRPVPAPFVTDHRGISLVRPAAAIVQVAALSGGEAALVSADAALREGRCAPEDLRTASATLGVARSSTAPGRVVALADGRMESAAESRARWVFDVAGLAQPVPQVVIHDEEGRFVARVDFLLQEELVVIEIDGMGKYEDIRDLRAEKVREDRLRGLGYEVVRLTWTELADPGVVLRKVLAAVGRAHLRPA</sequence>
<feature type="domain" description="DUF559" evidence="1">
    <location>
        <begin position="238"/>
        <end position="301"/>
    </location>
</feature>
<proteinExistence type="predicted"/>